<protein>
    <recommendedName>
        <fullName evidence="15">Ig-like domain-containing protein</fullName>
    </recommendedName>
</protein>
<evidence type="ECO:0000256" key="6">
    <source>
        <dbReference type="ARBA" id="ARBA00022989"/>
    </source>
</evidence>
<evidence type="ECO:0000256" key="1">
    <source>
        <dbReference type="ARBA" id="ARBA00004162"/>
    </source>
</evidence>
<evidence type="ECO:0000313" key="13">
    <source>
        <dbReference type="Ensembl" id="ENSSSUP00005029076.1"/>
    </source>
</evidence>
<dbReference type="GO" id="GO:0032396">
    <property type="term" value="F:inhibitory MHC class I receptor activity"/>
    <property type="evidence" value="ECO:0007669"/>
    <property type="project" value="TreeGrafter"/>
</dbReference>
<gene>
    <name evidence="13" type="primary">LOC115280035</name>
</gene>
<dbReference type="Proteomes" id="UP000472268">
    <property type="component" value="Chromosome 16"/>
</dbReference>
<keyword evidence="2" id="KW-1003">Cell membrane</keyword>
<evidence type="ECO:0000256" key="10">
    <source>
        <dbReference type="ARBA" id="ARBA00023319"/>
    </source>
</evidence>
<evidence type="ECO:0000256" key="4">
    <source>
        <dbReference type="ARBA" id="ARBA00022729"/>
    </source>
</evidence>
<evidence type="ECO:0000256" key="11">
    <source>
        <dbReference type="SAM" id="Phobius"/>
    </source>
</evidence>
<dbReference type="InterPro" id="IPR013783">
    <property type="entry name" value="Ig-like_fold"/>
</dbReference>
<reference evidence="13" key="2">
    <citation type="submission" date="2025-08" db="UniProtKB">
        <authorList>
            <consortium name="Ensembl"/>
        </authorList>
    </citation>
    <scope>IDENTIFICATION</scope>
</reference>
<accession>A0A673V637</accession>
<evidence type="ECO:0000256" key="3">
    <source>
        <dbReference type="ARBA" id="ARBA00022692"/>
    </source>
</evidence>
<reference evidence="13 14" key="1">
    <citation type="submission" date="2019-05" db="EMBL/GenBank/DDBJ databases">
        <title>A Chromosome-scale Meerkat (S. suricatta) Genome Assembly.</title>
        <authorList>
            <person name="Dudchenko O."/>
            <person name="Lieberman Aiden E."/>
            <person name="Tung J."/>
            <person name="Barreiro L.B."/>
            <person name="Clutton-Brock T.H."/>
        </authorList>
    </citation>
    <scope>NUCLEOTIDE SEQUENCE [LARGE SCALE GENOMIC DNA]</scope>
</reference>
<dbReference type="FunFam" id="2.60.40.10:FF:000049">
    <property type="entry name" value="Leukocyte immunoglobulin-like receptor subfamily B member 1"/>
    <property type="match status" value="3"/>
</dbReference>
<evidence type="ECO:0000256" key="2">
    <source>
        <dbReference type="ARBA" id="ARBA00022475"/>
    </source>
</evidence>
<dbReference type="InterPro" id="IPR050412">
    <property type="entry name" value="Ig-like_Receptors_ImmuneReg"/>
</dbReference>
<keyword evidence="3 11" id="KW-0812">Transmembrane</keyword>
<feature type="chain" id="PRO_5025416552" description="Ig-like domain-containing protein" evidence="12">
    <location>
        <begin position="21"/>
        <end position="346"/>
    </location>
</feature>
<feature type="transmembrane region" description="Helical" evidence="11">
    <location>
        <begin position="314"/>
        <end position="331"/>
    </location>
</feature>
<dbReference type="Gene3D" id="2.60.40.10">
    <property type="entry name" value="Immunoglobulins"/>
    <property type="match status" value="3"/>
</dbReference>
<evidence type="ECO:0008006" key="15">
    <source>
        <dbReference type="Google" id="ProtNLM"/>
    </source>
</evidence>
<evidence type="ECO:0000256" key="7">
    <source>
        <dbReference type="ARBA" id="ARBA00023136"/>
    </source>
</evidence>
<dbReference type="AlphaFoldDB" id="A0A673V637"/>
<dbReference type="InterPro" id="IPR036179">
    <property type="entry name" value="Ig-like_dom_sf"/>
</dbReference>
<dbReference type="PANTHER" id="PTHR11738:SF179">
    <property type="entry name" value="LEUKOCYTE IMMUNOGLOBULIN-LIKE RECEPTOR SUBFAMILY A MEMBER 5"/>
    <property type="match status" value="1"/>
</dbReference>
<keyword evidence="9" id="KW-0325">Glycoprotein</keyword>
<dbReference type="GO" id="GO:0002764">
    <property type="term" value="P:immune response-regulating signaling pathway"/>
    <property type="evidence" value="ECO:0007669"/>
    <property type="project" value="TreeGrafter"/>
</dbReference>
<evidence type="ECO:0000256" key="5">
    <source>
        <dbReference type="ARBA" id="ARBA00022737"/>
    </source>
</evidence>
<keyword evidence="7 11" id="KW-0472">Membrane</keyword>
<comment type="subcellular location">
    <subcellularLocation>
        <location evidence="1">Cell membrane</location>
        <topology evidence="1">Single-pass membrane protein</topology>
    </subcellularLocation>
</comment>
<keyword evidence="8" id="KW-1015">Disulfide bond</keyword>
<evidence type="ECO:0000256" key="9">
    <source>
        <dbReference type="ARBA" id="ARBA00023180"/>
    </source>
</evidence>
<dbReference type="PANTHER" id="PTHR11738">
    <property type="entry name" value="MHC CLASS I NK CELL RECEPTOR"/>
    <property type="match status" value="1"/>
</dbReference>
<dbReference type="SUPFAM" id="SSF48726">
    <property type="entry name" value="Immunoglobulin"/>
    <property type="match status" value="3"/>
</dbReference>
<dbReference type="GO" id="GO:0005886">
    <property type="term" value="C:plasma membrane"/>
    <property type="evidence" value="ECO:0007669"/>
    <property type="project" value="UniProtKB-SubCell"/>
</dbReference>
<dbReference type="Ensembl" id="ENSSSUT00005033183.1">
    <property type="protein sequence ID" value="ENSSSUP00005029076.1"/>
    <property type="gene ID" value="ENSSSUG00005018467.1"/>
</dbReference>
<name>A0A673V637_SURSU</name>
<keyword evidence="14" id="KW-1185">Reference proteome</keyword>
<keyword evidence="6 11" id="KW-1133">Transmembrane helix</keyword>
<keyword evidence="5" id="KW-0677">Repeat</keyword>
<dbReference type="GO" id="GO:0019221">
    <property type="term" value="P:cytokine-mediated signaling pathway"/>
    <property type="evidence" value="ECO:0007669"/>
    <property type="project" value="TreeGrafter"/>
</dbReference>
<keyword evidence="10" id="KW-0393">Immunoglobulin domain</keyword>
<evidence type="ECO:0000256" key="12">
    <source>
        <dbReference type="SAM" id="SignalP"/>
    </source>
</evidence>
<keyword evidence="4 12" id="KW-0732">Signal</keyword>
<evidence type="ECO:0000313" key="14">
    <source>
        <dbReference type="Proteomes" id="UP000472268"/>
    </source>
</evidence>
<feature type="signal peptide" evidence="12">
    <location>
        <begin position="1"/>
        <end position="20"/>
    </location>
</feature>
<evidence type="ECO:0000256" key="8">
    <source>
        <dbReference type="ARBA" id="ARBA00023157"/>
    </source>
</evidence>
<sequence>MTPNLTALLLLGTLPRPSIWVEPGSVVPWGTPVTIWSQGTLAAQEFYLDRDGQSVTWDRPPTLEPRNKAKFSITYMTDEYAGWYRCHYQSPSGWSEHSDPLELVVTGAIHGKPRLSAVPSPVVTSGENVTLQCGSRMGFHRFVLMKEGEPRPSSTLDSQRHTGGHVQALFPVGPMTPRLRWTFRCYGYYSNTPQVWLRPSDPVELLLSSYTPSLSVQPGPTVTSGENVTLLCQSRSPVDTFLLSKEGAADPSLRHRSENRAGQCYGSHSTSPFLLSYPSEPLELQVSGEDSMLRGRGPPQTLALLPRDYMLENLIRMGMAGMILVVLGLLFQPWHSQRRTPDATRR</sequence>
<reference evidence="13" key="3">
    <citation type="submission" date="2025-09" db="UniProtKB">
        <authorList>
            <consortium name="Ensembl"/>
        </authorList>
    </citation>
    <scope>IDENTIFICATION</scope>
</reference>
<proteinExistence type="predicted"/>
<organism evidence="13 14">
    <name type="scientific">Suricata suricatta</name>
    <name type="common">Meerkat</name>
    <dbReference type="NCBI Taxonomy" id="37032"/>
    <lineage>
        <taxon>Eukaryota</taxon>
        <taxon>Metazoa</taxon>
        <taxon>Chordata</taxon>
        <taxon>Craniata</taxon>
        <taxon>Vertebrata</taxon>
        <taxon>Euteleostomi</taxon>
        <taxon>Mammalia</taxon>
        <taxon>Eutheria</taxon>
        <taxon>Laurasiatheria</taxon>
        <taxon>Carnivora</taxon>
        <taxon>Feliformia</taxon>
        <taxon>Herpestidae</taxon>
        <taxon>Suricata</taxon>
    </lineage>
</organism>